<comment type="caution">
    <text evidence="3">The sequence shown here is derived from an EMBL/GenBank/DDBJ whole genome shotgun (WGS) entry which is preliminary data.</text>
</comment>
<dbReference type="InterPro" id="IPR040370">
    <property type="entry name" value="CCDC74A/CCDC74B/CCDC92"/>
</dbReference>
<accession>A0A7D9HDX2</accession>
<dbReference type="OrthoDB" id="2155209at2759"/>
<gene>
    <name evidence="3" type="ORF">PACLA_8A044927</name>
</gene>
<name>A0A7D9HDX2_PARCT</name>
<organism evidence="3 4">
    <name type="scientific">Paramuricea clavata</name>
    <name type="common">Red gorgonian</name>
    <name type="synonym">Violescent sea-whip</name>
    <dbReference type="NCBI Taxonomy" id="317549"/>
    <lineage>
        <taxon>Eukaryota</taxon>
        <taxon>Metazoa</taxon>
        <taxon>Cnidaria</taxon>
        <taxon>Anthozoa</taxon>
        <taxon>Octocorallia</taxon>
        <taxon>Malacalcyonacea</taxon>
        <taxon>Plexauridae</taxon>
        <taxon>Paramuricea</taxon>
    </lineage>
</organism>
<proteinExistence type="predicted"/>
<evidence type="ECO:0000313" key="3">
    <source>
        <dbReference type="EMBL" id="CAB3982499.1"/>
    </source>
</evidence>
<dbReference type="PANTHER" id="PTHR14882">
    <property type="entry name" value="COILED-COIL DOMAIN-CONTAINING 74A"/>
    <property type="match status" value="1"/>
</dbReference>
<feature type="compositionally biased region" description="Polar residues" evidence="2">
    <location>
        <begin position="313"/>
        <end position="332"/>
    </location>
</feature>
<keyword evidence="4" id="KW-1185">Reference proteome</keyword>
<reference evidence="3" key="1">
    <citation type="submission" date="2020-04" db="EMBL/GenBank/DDBJ databases">
        <authorList>
            <person name="Alioto T."/>
            <person name="Alioto T."/>
            <person name="Gomez Garrido J."/>
        </authorList>
    </citation>
    <scope>NUCLEOTIDE SEQUENCE</scope>
    <source>
        <strain evidence="3">A484AB</strain>
    </source>
</reference>
<dbReference type="AlphaFoldDB" id="A0A7D9HDX2"/>
<evidence type="ECO:0000256" key="2">
    <source>
        <dbReference type="SAM" id="MobiDB-lite"/>
    </source>
</evidence>
<feature type="compositionally biased region" description="Polar residues" evidence="2">
    <location>
        <begin position="215"/>
        <end position="224"/>
    </location>
</feature>
<dbReference type="EMBL" id="CACRXK020000507">
    <property type="protein sequence ID" value="CAB3982499.1"/>
    <property type="molecule type" value="Genomic_DNA"/>
</dbReference>
<feature type="region of interest" description="Disordered" evidence="2">
    <location>
        <begin position="215"/>
        <end position="246"/>
    </location>
</feature>
<evidence type="ECO:0000313" key="4">
    <source>
        <dbReference type="Proteomes" id="UP001152795"/>
    </source>
</evidence>
<evidence type="ECO:0000256" key="1">
    <source>
        <dbReference type="ARBA" id="ARBA00023054"/>
    </source>
</evidence>
<dbReference type="Proteomes" id="UP001152795">
    <property type="component" value="Unassembled WGS sequence"/>
</dbReference>
<sequence length="332" mass="37094">MSNRKLQLQNAESSVLFLQQQHAKTLEGLYSEISKLQKKCGELTFQMAMNSTVLSPDEESFRDRSLKAEKEVEKRSQEVTELTKLLDSKSRHVVLLEKSSRQAQESFEESTRTKDKQIATLTSELDAKAGNIAYLTKQLHDSKVAYAELNDRLLSINPNFMDRPIISPAPPGERAPANSRRRFIRKVVASNGSVDIESIGALNPTTQKMLLNVKTTKSNESFPTRSARKPPTPKGSRSLGEPLMNQSRNITDDYTEFLKTASKPEPKLVYKPVPNPLPPIVNGIENSGTQAPYKVRRSRGQDAGIVDEIIVSPLNSPDKSWRQGSNQYDPVS</sequence>
<keyword evidence="1" id="KW-0175">Coiled coil</keyword>
<dbReference type="Pfam" id="PF14916">
    <property type="entry name" value="CCDC92"/>
    <property type="match status" value="1"/>
</dbReference>
<feature type="region of interest" description="Disordered" evidence="2">
    <location>
        <begin position="310"/>
        <end position="332"/>
    </location>
</feature>
<dbReference type="InterPro" id="IPR039496">
    <property type="entry name" value="CCDC92/74_N"/>
</dbReference>
<protein>
    <submittedName>
        <fullName evidence="3">Uncharacterized protein</fullName>
    </submittedName>
</protein>
<feature type="region of interest" description="Disordered" evidence="2">
    <location>
        <begin position="280"/>
        <end position="299"/>
    </location>
</feature>
<dbReference type="PANTHER" id="PTHR14882:SF1">
    <property type="entry name" value="CCDC92 DOMAIN-CONTAINING PROTEIN"/>
    <property type="match status" value="1"/>
</dbReference>